<dbReference type="SUPFAM" id="SSF46955">
    <property type="entry name" value="Putative DNA-binding domain"/>
    <property type="match status" value="1"/>
</dbReference>
<dbReference type="EMBL" id="CP098401">
    <property type="protein sequence ID" value="URW74858.1"/>
    <property type="molecule type" value="Genomic_DNA"/>
</dbReference>
<gene>
    <name evidence="7" type="ORF">M9980_09795</name>
</gene>
<dbReference type="PANTHER" id="PTHR30204">
    <property type="entry name" value="REDOX-CYCLING DRUG-SENSING TRANSCRIPTIONAL ACTIVATOR SOXR"/>
    <property type="match status" value="1"/>
</dbReference>
<feature type="compositionally biased region" description="Low complexity" evidence="5">
    <location>
        <begin position="151"/>
        <end position="168"/>
    </location>
</feature>
<feature type="domain" description="HTH merR-type" evidence="6">
    <location>
        <begin position="8"/>
        <end position="76"/>
    </location>
</feature>
<dbReference type="Pfam" id="PF13411">
    <property type="entry name" value="MerR_1"/>
    <property type="match status" value="1"/>
</dbReference>
<keyword evidence="3" id="KW-0238">DNA-binding</keyword>
<keyword evidence="4" id="KW-0804">Transcription</keyword>
<dbReference type="PRINTS" id="PR00040">
    <property type="entry name" value="HTHMERR"/>
</dbReference>
<dbReference type="PANTHER" id="PTHR30204:SF69">
    <property type="entry name" value="MERR-FAMILY TRANSCRIPTIONAL REGULATOR"/>
    <property type="match status" value="1"/>
</dbReference>
<protein>
    <submittedName>
        <fullName evidence="7">MerR family transcriptional regulator</fullName>
    </submittedName>
</protein>
<feature type="region of interest" description="Disordered" evidence="5">
    <location>
        <begin position="132"/>
        <end position="168"/>
    </location>
</feature>
<evidence type="ECO:0000256" key="1">
    <source>
        <dbReference type="ARBA" id="ARBA00022491"/>
    </source>
</evidence>
<evidence type="ECO:0000256" key="2">
    <source>
        <dbReference type="ARBA" id="ARBA00023015"/>
    </source>
</evidence>
<organism evidence="7 8">
    <name type="scientific">Sphingomonas donggukensis</name>
    <dbReference type="NCBI Taxonomy" id="2949093"/>
    <lineage>
        <taxon>Bacteria</taxon>
        <taxon>Pseudomonadati</taxon>
        <taxon>Pseudomonadota</taxon>
        <taxon>Alphaproteobacteria</taxon>
        <taxon>Sphingomonadales</taxon>
        <taxon>Sphingomonadaceae</taxon>
        <taxon>Sphingomonas</taxon>
    </lineage>
</organism>
<name>A0ABY4TR35_9SPHN</name>
<evidence type="ECO:0000313" key="7">
    <source>
        <dbReference type="EMBL" id="URW74858.1"/>
    </source>
</evidence>
<dbReference type="RefSeq" id="WP_250749981.1">
    <property type="nucleotide sequence ID" value="NZ_CP098401.1"/>
</dbReference>
<dbReference type="PROSITE" id="PS50937">
    <property type="entry name" value="HTH_MERR_2"/>
    <property type="match status" value="1"/>
</dbReference>
<keyword evidence="2" id="KW-0805">Transcription regulation</keyword>
<evidence type="ECO:0000259" key="6">
    <source>
        <dbReference type="PROSITE" id="PS50937"/>
    </source>
</evidence>
<dbReference type="InterPro" id="IPR009061">
    <property type="entry name" value="DNA-bd_dom_put_sf"/>
</dbReference>
<dbReference type="Gene3D" id="1.10.1660.10">
    <property type="match status" value="1"/>
</dbReference>
<proteinExistence type="predicted"/>
<keyword evidence="1" id="KW-0678">Repressor</keyword>
<keyword evidence="8" id="KW-1185">Reference proteome</keyword>
<sequence length="168" mass="17746">MVRSQGTGLTIGALAKAGGVGVETIRYYQRIGLLRIPANDGGVRRYGAEDLRRLRFVRSAQGAGFTLEQARALLTLDAANDRDRARDLPATRLHALDEQIARLTAARTALTRLVTACVSGGGDTCPILDAFDDDGGTGLSQDQAPSRHSRPSQSSRSSGSNGSRPDPG</sequence>
<evidence type="ECO:0000313" key="8">
    <source>
        <dbReference type="Proteomes" id="UP001055580"/>
    </source>
</evidence>
<accession>A0ABY4TR35</accession>
<evidence type="ECO:0000256" key="4">
    <source>
        <dbReference type="ARBA" id="ARBA00023163"/>
    </source>
</evidence>
<reference evidence="7" key="1">
    <citation type="submission" date="2022-05" db="EMBL/GenBank/DDBJ databases">
        <title>Sphingomonas sp. strain RMG20 Genome sequencing and assembly.</title>
        <authorList>
            <person name="Kim I."/>
        </authorList>
    </citation>
    <scope>NUCLEOTIDE SEQUENCE</scope>
    <source>
        <strain evidence="7">RMG20</strain>
    </source>
</reference>
<evidence type="ECO:0000256" key="5">
    <source>
        <dbReference type="SAM" id="MobiDB-lite"/>
    </source>
</evidence>
<dbReference type="InterPro" id="IPR047057">
    <property type="entry name" value="MerR_fam"/>
</dbReference>
<evidence type="ECO:0000256" key="3">
    <source>
        <dbReference type="ARBA" id="ARBA00023125"/>
    </source>
</evidence>
<dbReference type="Proteomes" id="UP001055580">
    <property type="component" value="Chromosome"/>
</dbReference>
<dbReference type="InterPro" id="IPR000551">
    <property type="entry name" value="MerR-type_HTH_dom"/>
</dbReference>
<dbReference type="SMART" id="SM00422">
    <property type="entry name" value="HTH_MERR"/>
    <property type="match status" value="1"/>
</dbReference>